<dbReference type="EMBL" id="VSSQ01011035">
    <property type="protein sequence ID" value="MPM45837.1"/>
    <property type="molecule type" value="Genomic_DNA"/>
</dbReference>
<dbReference type="PANTHER" id="PTHR21060:SF15">
    <property type="entry name" value="ACETATE KINASE-RELATED"/>
    <property type="match status" value="1"/>
</dbReference>
<proteinExistence type="inferred from homology"/>
<dbReference type="CDD" id="cd24011">
    <property type="entry name" value="ASKHA_NBD_BK"/>
    <property type="match status" value="1"/>
</dbReference>
<dbReference type="GO" id="GO:0008776">
    <property type="term" value="F:acetate kinase activity"/>
    <property type="evidence" value="ECO:0007669"/>
    <property type="project" value="TreeGrafter"/>
</dbReference>
<evidence type="ECO:0000256" key="4">
    <source>
        <dbReference type="ARBA" id="ARBA00022741"/>
    </source>
</evidence>
<dbReference type="InterPro" id="IPR043129">
    <property type="entry name" value="ATPase_NBD"/>
</dbReference>
<dbReference type="InterPro" id="IPR023865">
    <property type="entry name" value="Aliphatic_acid_kinase_CS"/>
</dbReference>
<keyword evidence="4" id="KW-0547">Nucleotide-binding</keyword>
<comment type="caution">
    <text evidence="8">The sequence shown here is derived from an EMBL/GenBank/DDBJ whole genome shotgun (WGS) entry which is preliminary data.</text>
</comment>
<dbReference type="EC" id="2.7.2.7" evidence="8"/>
<dbReference type="PIRSF" id="PIRSF036458">
    <property type="entry name" value="Butyrate_kin"/>
    <property type="match status" value="1"/>
</dbReference>
<keyword evidence="6" id="KW-0067">ATP-binding</keyword>
<evidence type="ECO:0000256" key="2">
    <source>
        <dbReference type="ARBA" id="ARBA00022490"/>
    </source>
</evidence>
<dbReference type="Pfam" id="PF00871">
    <property type="entry name" value="Acetate_kinase"/>
    <property type="match status" value="1"/>
</dbReference>
<dbReference type="PRINTS" id="PR00471">
    <property type="entry name" value="ACETATEKNASE"/>
</dbReference>
<evidence type="ECO:0000256" key="5">
    <source>
        <dbReference type="ARBA" id="ARBA00022777"/>
    </source>
</evidence>
<dbReference type="GO" id="GO:0006083">
    <property type="term" value="P:acetate metabolic process"/>
    <property type="evidence" value="ECO:0007669"/>
    <property type="project" value="TreeGrafter"/>
</dbReference>
<dbReference type="SUPFAM" id="SSF53067">
    <property type="entry name" value="Actin-like ATPase domain"/>
    <property type="match status" value="2"/>
</dbReference>
<protein>
    <submittedName>
        <fullName evidence="8">Putative butyrate kinase 2</fullName>
        <ecNumber evidence="8">2.7.2.7</ecNumber>
    </submittedName>
</protein>
<evidence type="ECO:0000313" key="8">
    <source>
        <dbReference type="EMBL" id="MPM45837.1"/>
    </source>
</evidence>
<accession>A0A644ZYK4</accession>
<dbReference type="NCBIfam" id="NF002834">
    <property type="entry name" value="PRK03011.1-5"/>
    <property type="match status" value="1"/>
</dbReference>
<keyword evidence="5 8" id="KW-0418">Kinase</keyword>
<dbReference type="PROSITE" id="PS01075">
    <property type="entry name" value="ACETATE_KINASE_1"/>
    <property type="match status" value="1"/>
</dbReference>
<dbReference type="GO" id="GO:0005524">
    <property type="term" value="F:ATP binding"/>
    <property type="evidence" value="ECO:0007669"/>
    <property type="project" value="UniProtKB-KW"/>
</dbReference>
<evidence type="ECO:0000256" key="3">
    <source>
        <dbReference type="ARBA" id="ARBA00022679"/>
    </source>
</evidence>
<gene>
    <name evidence="8" type="primary">buk2_24</name>
    <name evidence="8" type="ORF">SDC9_92529</name>
</gene>
<sequence length="365" mass="40245">MAYSILVINTGSTSTKLAVYRDKEKAVQKEYSHSKEDLKKYHSIADQLPMRLNVAEKFVESEAAPYRPFDAVVARGGFLCPIKPGGYEVNEDMVYYSVHISKEEHASNLSACIANEFKKRYGIPAYIYDGLTSDELPPIARITGIPDLPKVSISHMLNMRATAKKAAADIRKDYSDCTFVILHMGGGVSLSLHHKGHVIETLADDDGPFSTERAGGQQAVRLIEYIEKLPSLRDKIKVIRGNGGLVAYFGTSDAREVEKMIAAGNEKALLVYQAMAYQITKSVAALASVNRGKLDGIIFTGGLAYSKMMGEFIKERAGYIAPVYIYPGENEMESLALGAYRILTGEETARIFEYQQKSGCECCVF</sequence>
<comment type="subcellular location">
    <subcellularLocation>
        <location evidence="1">Cytoplasm</location>
    </subcellularLocation>
</comment>
<dbReference type="PANTHER" id="PTHR21060">
    <property type="entry name" value="ACETATE KINASE"/>
    <property type="match status" value="1"/>
</dbReference>
<name>A0A644ZYK4_9ZZZZ</name>
<dbReference type="Gene3D" id="3.30.420.40">
    <property type="match status" value="2"/>
</dbReference>
<comment type="catalytic activity">
    <reaction evidence="7">
        <text>butanoate + ATP = butanoyl phosphate + ADP</text>
        <dbReference type="Rhea" id="RHEA:13585"/>
        <dbReference type="ChEBI" id="CHEBI:17968"/>
        <dbReference type="ChEBI" id="CHEBI:30616"/>
        <dbReference type="ChEBI" id="CHEBI:58079"/>
        <dbReference type="ChEBI" id="CHEBI:456216"/>
        <dbReference type="EC" id="2.7.2.7"/>
    </reaction>
</comment>
<dbReference type="AlphaFoldDB" id="A0A644ZYK4"/>
<dbReference type="GO" id="GO:0005737">
    <property type="term" value="C:cytoplasm"/>
    <property type="evidence" value="ECO:0007669"/>
    <property type="project" value="UniProtKB-SubCell"/>
</dbReference>
<keyword evidence="2" id="KW-0963">Cytoplasm</keyword>
<dbReference type="InterPro" id="IPR011245">
    <property type="entry name" value="Butyrate_kin"/>
</dbReference>
<organism evidence="8">
    <name type="scientific">bioreactor metagenome</name>
    <dbReference type="NCBI Taxonomy" id="1076179"/>
    <lineage>
        <taxon>unclassified sequences</taxon>
        <taxon>metagenomes</taxon>
        <taxon>ecological metagenomes</taxon>
    </lineage>
</organism>
<dbReference type="HAMAP" id="MF_00542">
    <property type="entry name" value="Butyrate_kinase"/>
    <property type="match status" value="1"/>
</dbReference>
<keyword evidence="3 8" id="KW-0808">Transferase</keyword>
<dbReference type="InterPro" id="IPR000890">
    <property type="entry name" value="Aliphatic_acid_kin_short-chain"/>
</dbReference>
<dbReference type="NCBIfam" id="TIGR02707">
    <property type="entry name" value="butyr_kinase"/>
    <property type="match status" value="1"/>
</dbReference>
<reference evidence="8" key="1">
    <citation type="submission" date="2019-08" db="EMBL/GenBank/DDBJ databases">
        <authorList>
            <person name="Kucharzyk K."/>
            <person name="Murdoch R.W."/>
            <person name="Higgins S."/>
            <person name="Loffler F."/>
        </authorList>
    </citation>
    <scope>NUCLEOTIDE SEQUENCE</scope>
</reference>
<dbReference type="GO" id="GO:0047761">
    <property type="term" value="F:butyrate kinase activity"/>
    <property type="evidence" value="ECO:0007669"/>
    <property type="project" value="UniProtKB-EC"/>
</dbReference>
<evidence type="ECO:0000256" key="6">
    <source>
        <dbReference type="ARBA" id="ARBA00022840"/>
    </source>
</evidence>
<evidence type="ECO:0000256" key="7">
    <source>
        <dbReference type="ARBA" id="ARBA00048596"/>
    </source>
</evidence>
<evidence type="ECO:0000256" key="1">
    <source>
        <dbReference type="ARBA" id="ARBA00004496"/>
    </source>
</evidence>